<keyword evidence="2" id="KW-0560">Oxidoreductase</keyword>
<feature type="domain" description="SGNH hydrolase-type esterase" evidence="5">
    <location>
        <begin position="36"/>
        <end position="215"/>
    </location>
</feature>
<keyword evidence="4" id="KW-0732">Signal</keyword>
<evidence type="ECO:0000313" key="7">
    <source>
        <dbReference type="Proteomes" id="UP000045706"/>
    </source>
</evidence>
<evidence type="ECO:0000259" key="5">
    <source>
        <dbReference type="Pfam" id="PF13472"/>
    </source>
</evidence>
<dbReference type="InterPro" id="IPR036514">
    <property type="entry name" value="SGNH_hydro_sf"/>
</dbReference>
<accession>A0A0G4L847</accession>
<dbReference type="GO" id="GO:0016491">
    <property type="term" value="F:oxidoreductase activity"/>
    <property type="evidence" value="ECO:0007669"/>
    <property type="project" value="UniProtKB-KW"/>
</dbReference>
<dbReference type="Gene3D" id="3.30.2020.30">
    <property type="match status" value="1"/>
</dbReference>
<dbReference type="EMBL" id="CVQI01008669">
    <property type="protein sequence ID" value="CRK18146.1"/>
    <property type="molecule type" value="Genomic_DNA"/>
</dbReference>
<dbReference type="InterPro" id="IPR013830">
    <property type="entry name" value="SGNH_hydro"/>
</dbReference>
<dbReference type="Gene3D" id="3.60.130.10">
    <property type="entry name" value="Clavaminate synthase-like"/>
    <property type="match status" value="1"/>
</dbReference>
<dbReference type="InterPro" id="IPR042098">
    <property type="entry name" value="TauD-like_sf"/>
</dbReference>
<dbReference type="PANTHER" id="PTHR43695">
    <property type="entry name" value="PUTATIVE (AFU_ORTHOLOGUE AFUA_2G17250)-RELATED"/>
    <property type="match status" value="1"/>
</dbReference>
<dbReference type="SUPFAM" id="SSF52266">
    <property type="entry name" value="SGNH hydrolase"/>
    <property type="match status" value="1"/>
</dbReference>
<dbReference type="AlphaFoldDB" id="A0A0G4L847"/>
<evidence type="ECO:0000256" key="1">
    <source>
        <dbReference type="ARBA" id="ARBA00022723"/>
    </source>
</evidence>
<dbReference type="GO" id="GO:0016787">
    <property type="term" value="F:hydrolase activity"/>
    <property type="evidence" value="ECO:0007669"/>
    <property type="project" value="InterPro"/>
</dbReference>
<evidence type="ECO:0000256" key="3">
    <source>
        <dbReference type="ARBA" id="ARBA00023004"/>
    </source>
</evidence>
<evidence type="ECO:0000313" key="6">
    <source>
        <dbReference type="EMBL" id="CRK18146.1"/>
    </source>
</evidence>
<dbReference type="Gene3D" id="3.40.50.1110">
    <property type="entry name" value="SGNH hydrolase"/>
    <property type="match status" value="1"/>
</dbReference>
<dbReference type="GO" id="GO:0046872">
    <property type="term" value="F:metal ion binding"/>
    <property type="evidence" value="ECO:0007669"/>
    <property type="project" value="UniProtKB-KW"/>
</dbReference>
<keyword evidence="3" id="KW-0408">Iron</keyword>
<gene>
    <name evidence="6" type="ORF">BN1723_017621</name>
</gene>
<sequence length="529" mass="56948">MKASLSAAAALVPVLAAAAPSCPKVCSTKPAAFFLAGDSTTAVQSEGGGGWGNGFLSFLVPPATGANYGRNGRTTVDFVSGGHWDLVTTAVREHAADFDVYVTIQFGHNDQKPAKNITLDMYQENLGALAGEIKALGATPILVTPLSRRNFKGAVTDDSLKNERVRTIAAAEETRTQFIDLYQNSKALVEAVGEQRSHDEWNLKEGDNTHLNDWGSVVFGRLVADLILEKEACLKSWIGKNETLSDWIWSEIQGSTVLFGSLLRRKHTMYARSRALRAVQGAAARHADGLITRTPPTPRCVKCLAPATSFHTSSRFWQGEATGSVPTTATSASSPPLVPASLKRRRAATGQPAAAVVCRVPAADPTLLTIEGPDLPPTEVPAGWLRDRCPQSTSPSSGNKNFATGDIPVDIAIESVRQDSEGNWEITWRNNIPRFVADGINTSVFTSGQLRRALHTEFASRDLAVLQHHTVPTASKWSRRTLYPREVSYADWMAGEGHFAAAVTELAESGLVFITGVPKDHESVKTIAL</sequence>
<dbReference type="CDD" id="cd01821">
    <property type="entry name" value="Rhamnogalacturan_acetylesterase_like"/>
    <property type="match status" value="1"/>
</dbReference>
<dbReference type="InterPro" id="IPR037459">
    <property type="entry name" value="RhgT-like"/>
</dbReference>
<dbReference type="PANTHER" id="PTHR43695:SF2">
    <property type="entry name" value="PUTATIVE (AFU_ORTHOLOGUE AFUA_2G17250)-RELATED"/>
    <property type="match status" value="1"/>
</dbReference>
<protein>
    <recommendedName>
        <fullName evidence="5">SGNH hydrolase-type esterase domain-containing protein</fullName>
    </recommendedName>
</protein>
<keyword evidence="1" id="KW-0479">Metal-binding</keyword>
<proteinExistence type="predicted"/>
<evidence type="ECO:0000256" key="4">
    <source>
        <dbReference type="SAM" id="SignalP"/>
    </source>
</evidence>
<dbReference type="Proteomes" id="UP000045706">
    <property type="component" value="Unassembled WGS sequence"/>
</dbReference>
<organism evidence="6 7">
    <name type="scientific">Verticillium longisporum</name>
    <name type="common">Verticillium dahliae var. longisporum</name>
    <dbReference type="NCBI Taxonomy" id="100787"/>
    <lineage>
        <taxon>Eukaryota</taxon>
        <taxon>Fungi</taxon>
        <taxon>Dikarya</taxon>
        <taxon>Ascomycota</taxon>
        <taxon>Pezizomycotina</taxon>
        <taxon>Sordariomycetes</taxon>
        <taxon>Hypocreomycetidae</taxon>
        <taxon>Glomerellales</taxon>
        <taxon>Plectosphaerellaceae</taxon>
        <taxon>Verticillium</taxon>
    </lineage>
</organism>
<evidence type="ECO:0000256" key="2">
    <source>
        <dbReference type="ARBA" id="ARBA00023002"/>
    </source>
</evidence>
<dbReference type="Pfam" id="PF13472">
    <property type="entry name" value="Lipase_GDSL_2"/>
    <property type="match status" value="1"/>
</dbReference>
<feature type="signal peptide" evidence="4">
    <location>
        <begin position="1"/>
        <end position="18"/>
    </location>
</feature>
<dbReference type="InterPro" id="IPR038492">
    <property type="entry name" value="GBBH-like_N_sf"/>
</dbReference>
<feature type="chain" id="PRO_5002566454" description="SGNH hydrolase-type esterase domain-containing protein" evidence="4">
    <location>
        <begin position="19"/>
        <end position="529"/>
    </location>
</feature>
<reference evidence="7" key="1">
    <citation type="submission" date="2015-05" db="EMBL/GenBank/DDBJ databases">
        <authorList>
            <person name="Fogelqvist Johan"/>
        </authorList>
    </citation>
    <scope>NUCLEOTIDE SEQUENCE [LARGE SCALE GENOMIC DNA]</scope>
</reference>
<name>A0A0G4L847_VERLO</name>